<evidence type="ECO:0000259" key="9">
    <source>
        <dbReference type="Pfam" id="PF09334"/>
    </source>
</evidence>
<dbReference type="CDD" id="cd00814">
    <property type="entry name" value="MetRS_core"/>
    <property type="match status" value="1"/>
</dbReference>
<dbReference type="Proteomes" id="UP001344447">
    <property type="component" value="Unassembled WGS sequence"/>
</dbReference>
<dbReference type="SUPFAM" id="SSF52374">
    <property type="entry name" value="Nucleotidylyl transferase"/>
    <property type="match status" value="1"/>
</dbReference>
<gene>
    <name evidence="10" type="ORF">RB653_000637</name>
</gene>
<evidence type="ECO:0000256" key="8">
    <source>
        <dbReference type="RuleBase" id="RU363039"/>
    </source>
</evidence>
<keyword evidence="2 8" id="KW-0436">Ligase</keyword>
<sequence length="578" mass="66414">MFKLLKQISINTNFKKKLLINNGFMNINGIKYYCTSNKQQDDKKKVLITTPIFYVNGPPHIGHLYTALLGDALGRWNRFIGNDTLFMTGTDEHGIKVEEAAKKNGLKTIDYCDKISNRFRELFDKADIKYDDFIRTTEPRHREAVTTMWNRLLERGYIYKGVYKGWYCTSDESFLTDDQVTEGMSPITPQNPISKKCMVSLESGHEVNWIEEENYMFKLSEFSSTIENWFEEVKPIFPTIHVNLLRHMLSQGVKDLSISRPSSRISWGIPVPNDSTQTIYVWLDALTNYLTVTGYPKVSPTSPQSYWSNTTHIIGKDIIKFHSIYWPSFLKAADYPLPKSIICHAHWTVNREKMSKSRGNVVDPFTEIDNHGLELIRYFLLKGGGLENDGDWSEHELAVRFKADLADTYGNLISRCTGKSLNPSGEWPKSVVDHSLLKLEDQNLIDHSSRLVKSVSSHYDRGDFKSGIFEIMTFLYECNLYIQSQAPWTLVPKPNRVGSDLIRLNTIIYVAIEMIRISSLLLLPIIPSSATLTLNHLSIPLEKRLNPSNFNFGYDYHHTNSLNSKIPNETLILFHKKL</sequence>
<dbReference type="EMBL" id="JAVFKY010000002">
    <property type="protein sequence ID" value="KAK5580615.1"/>
    <property type="molecule type" value="Genomic_DNA"/>
</dbReference>
<dbReference type="InterPro" id="IPR041872">
    <property type="entry name" value="Anticodon_Met"/>
</dbReference>
<keyword evidence="4 8" id="KW-0067">ATP-binding</keyword>
<dbReference type="GO" id="GO:0005739">
    <property type="term" value="C:mitochondrion"/>
    <property type="evidence" value="ECO:0007669"/>
    <property type="project" value="UniProtKB-ARBA"/>
</dbReference>
<dbReference type="InterPro" id="IPR023457">
    <property type="entry name" value="Met-tRNA_synth_2"/>
</dbReference>
<comment type="caution">
    <text evidence="10">The sequence shown here is derived from an EMBL/GenBank/DDBJ whole genome shotgun (WGS) entry which is preliminary data.</text>
</comment>
<dbReference type="Gene3D" id="1.10.730.10">
    <property type="entry name" value="Isoleucyl-tRNA Synthetase, Domain 1"/>
    <property type="match status" value="1"/>
</dbReference>
<protein>
    <recommendedName>
        <fullName evidence="1">methionine--tRNA ligase</fullName>
        <ecNumber evidence="1">6.1.1.10</ecNumber>
    </recommendedName>
</protein>
<evidence type="ECO:0000256" key="1">
    <source>
        <dbReference type="ARBA" id="ARBA00012838"/>
    </source>
</evidence>
<dbReference type="InterPro" id="IPR015413">
    <property type="entry name" value="Methionyl/Leucyl_tRNA_Synth"/>
</dbReference>
<dbReference type="Gene3D" id="2.170.220.10">
    <property type="match status" value="1"/>
</dbReference>
<evidence type="ECO:0000256" key="6">
    <source>
        <dbReference type="ARBA" id="ARBA00023146"/>
    </source>
</evidence>
<reference evidence="10 11" key="1">
    <citation type="submission" date="2023-11" db="EMBL/GenBank/DDBJ databases">
        <title>Dfirmibasis_genome.</title>
        <authorList>
            <person name="Edelbroek B."/>
            <person name="Kjellin J."/>
            <person name="Jerlstrom-Hultqvist J."/>
            <person name="Soderbom F."/>
        </authorList>
    </citation>
    <scope>NUCLEOTIDE SEQUENCE [LARGE SCALE GENOMIC DNA]</scope>
    <source>
        <strain evidence="10 11">TNS-C-14</strain>
    </source>
</reference>
<dbReference type="InterPro" id="IPR014729">
    <property type="entry name" value="Rossmann-like_a/b/a_fold"/>
</dbReference>
<comment type="similarity">
    <text evidence="8">Belongs to the class-I aminoacyl-tRNA synthetase family.</text>
</comment>
<keyword evidence="3 8" id="KW-0547">Nucleotide-binding</keyword>
<evidence type="ECO:0000256" key="4">
    <source>
        <dbReference type="ARBA" id="ARBA00022840"/>
    </source>
</evidence>
<keyword evidence="11" id="KW-1185">Reference proteome</keyword>
<accession>A0AAN7U349</accession>
<dbReference type="Pfam" id="PF09334">
    <property type="entry name" value="tRNA-synt_1g"/>
    <property type="match status" value="1"/>
</dbReference>
<dbReference type="CDD" id="cd07957">
    <property type="entry name" value="Anticodon_Ia_Met"/>
    <property type="match status" value="1"/>
</dbReference>
<feature type="domain" description="Methionyl/Leucyl tRNA synthetase" evidence="9">
    <location>
        <begin position="46"/>
        <end position="416"/>
    </location>
</feature>
<keyword evidence="5 8" id="KW-0648">Protein biosynthesis</keyword>
<evidence type="ECO:0000256" key="5">
    <source>
        <dbReference type="ARBA" id="ARBA00022917"/>
    </source>
</evidence>
<dbReference type="InterPro" id="IPR014758">
    <property type="entry name" value="Met-tRNA_synth"/>
</dbReference>
<evidence type="ECO:0000256" key="3">
    <source>
        <dbReference type="ARBA" id="ARBA00022741"/>
    </source>
</evidence>
<name>A0AAN7U349_9MYCE</name>
<dbReference type="GO" id="GO:0004825">
    <property type="term" value="F:methionine-tRNA ligase activity"/>
    <property type="evidence" value="ECO:0007669"/>
    <property type="project" value="UniProtKB-EC"/>
</dbReference>
<dbReference type="AlphaFoldDB" id="A0AAN7U349"/>
<dbReference type="FunFam" id="1.10.730.10:FF:000133">
    <property type="entry name" value="Probable methionine--tRNA ligase, mitochondrial"/>
    <property type="match status" value="1"/>
</dbReference>
<organism evidence="10 11">
    <name type="scientific">Dictyostelium firmibasis</name>
    <dbReference type="NCBI Taxonomy" id="79012"/>
    <lineage>
        <taxon>Eukaryota</taxon>
        <taxon>Amoebozoa</taxon>
        <taxon>Evosea</taxon>
        <taxon>Eumycetozoa</taxon>
        <taxon>Dictyostelia</taxon>
        <taxon>Dictyosteliales</taxon>
        <taxon>Dictyosteliaceae</taxon>
        <taxon>Dictyostelium</taxon>
    </lineage>
</organism>
<evidence type="ECO:0000313" key="10">
    <source>
        <dbReference type="EMBL" id="KAK5580615.1"/>
    </source>
</evidence>
<dbReference type="PANTHER" id="PTHR43326">
    <property type="entry name" value="METHIONYL-TRNA SYNTHETASE"/>
    <property type="match status" value="1"/>
</dbReference>
<dbReference type="InterPro" id="IPR009080">
    <property type="entry name" value="tRNAsynth_Ia_anticodon-bd"/>
</dbReference>
<dbReference type="PANTHER" id="PTHR43326:SF1">
    <property type="entry name" value="METHIONINE--TRNA LIGASE, MITOCHONDRIAL"/>
    <property type="match status" value="1"/>
</dbReference>
<dbReference type="FunFam" id="2.170.220.10:FF:000001">
    <property type="entry name" value="methionine--tRNA ligase, mitochondrial"/>
    <property type="match status" value="1"/>
</dbReference>
<dbReference type="GO" id="GO:0005524">
    <property type="term" value="F:ATP binding"/>
    <property type="evidence" value="ECO:0007669"/>
    <property type="project" value="UniProtKB-KW"/>
</dbReference>
<dbReference type="GO" id="GO:0006431">
    <property type="term" value="P:methionyl-tRNA aminoacylation"/>
    <property type="evidence" value="ECO:0007669"/>
    <property type="project" value="InterPro"/>
</dbReference>
<dbReference type="PRINTS" id="PR01041">
    <property type="entry name" value="TRNASYNTHMET"/>
</dbReference>
<comment type="catalytic activity">
    <reaction evidence="7">
        <text>tRNA(Met) + L-methionine + ATP = L-methionyl-tRNA(Met) + AMP + diphosphate</text>
        <dbReference type="Rhea" id="RHEA:13481"/>
        <dbReference type="Rhea" id="RHEA-COMP:9667"/>
        <dbReference type="Rhea" id="RHEA-COMP:9698"/>
        <dbReference type="ChEBI" id="CHEBI:30616"/>
        <dbReference type="ChEBI" id="CHEBI:33019"/>
        <dbReference type="ChEBI" id="CHEBI:57844"/>
        <dbReference type="ChEBI" id="CHEBI:78442"/>
        <dbReference type="ChEBI" id="CHEBI:78530"/>
        <dbReference type="ChEBI" id="CHEBI:456215"/>
        <dbReference type="EC" id="6.1.1.10"/>
    </reaction>
</comment>
<evidence type="ECO:0000313" key="11">
    <source>
        <dbReference type="Proteomes" id="UP001344447"/>
    </source>
</evidence>
<dbReference type="NCBIfam" id="TIGR00398">
    <property type="entry name" value="metG"/>
    <property type="match status" value="1"/>
</dbReference>
<proteinExistence type="inferred from homology"/>
<dbReference type="SUPFAM" id="SSF47323">
    <property type="entry name" value="Anticodon-binding domain of a subclass of class I aminoacyl-tRNA synthetases"/>
    <property type="match status" value="1"/>
</dbReference>
<evidence type="ECO:0000256" key="7">
    <source>
        <dbReference type="ARBA" id="ARBA00047364"/>
    </source>
</evidence>
<dbReference type="EC" id="6.1.1.10" evidence="1"/>
<dbReference type="Gene3D" id="3.40.50.620">
    <property type="entry name" value="HUPs"/>
    <property type="match status" value="1"/>
</dbReference>
<dbReference type="InterPro" id="IPR033911">
    <property type="entry name" value="MetRS_core"/>
</dbReference>
<keyword evidence="6 8" id="KW-0030">Aminoacyl-tRNA synthetase</keyword>
<evidence type="ECO:0000256" key="2">
    <source>
        <dbReference type="ARBA" id="ARBA00022598"/>
    </source>
</evidence>